<reference evidence="1" key="2">
    <citation type="submission" date="2015-06" db="UniProtKB">
        <authorList>
            <consortium name="EnsemblProtists"/>
        </authorList>
    </citation>
    <scope>IDENTIFICATION</scope>
    <source>
        <strain evidence="1">Emoy2</strain>
    </source>
</reference>
<protein>
    <submittedName>
        <fullName evidence="1">Uncharacterized protein</fullName>
    </submittedName>
</protein>
<keyword evidence="2" id="KW-1185">Reference proteome</keyword>
<organism evidence="1 2">
    <name type="scientific">Hyaloperonospora arabidopsidis (strain Emoy2)</name>
    <name type="common">Downy mildew agent</name>
    <name type="synonym">Peronospora arabidopsidis</name>
    <dbReference type="NCBI Taxonomy" id="559515"/>
    <lineage>
        <taxon>Eukaryota</taxon>
        <taxon>Sar</taxon>
        <taxon>Stramenopiles</taxon>
        <taxon>Oomycota</taxon>
        <taxon>Peronosporomycetes</taxon>
        <taxon>Peronosporales</taxon>
        <taxon>Peronosporaceae</taxon>
        <taxon>Hyaloperonospora</taxon>
    </lineage>
</organism>
<dbReference type="AlphaFoldDB" id="M4BGN8"/>
<accession>M4BGN8</accession>
<dbReference type="VEuPathDB" id="FungiDB:HpaG805563"/>
<dbReference type="HOGENOM" id="CLU_2890582_0_0_1"/>
<sequence length="63" mass="6811">MRDGAGLAYTAFHSDSVLHRTGYPAKWAKLDYTAFYPASVLRGTEYSAGQCGTISLSIHPSKS</sequence>
<dbReference type="EMBL" id="JH598238">
    <property type="status" value="NOT_ANNOTATED_CDS"/>
    <property type="molecule type" value="Genomic_DNA"/>
</dbReference>
<proteinExistence type="predicted"/>
<evidence type="ECO:0000313" key="2">
    <source>
        <dbReference type="Proteomes" id="UP000011713"/>
    </source>
</evidence>
<dbReference type="Proteomes" id="UP000011713">
    <property type="component" value="Unassembled WGS sequence"/>
</dbReference>
<name>M4BGN8_HYAAE</name>
<evidence type="ECO:0000313" key="1">
    <source>
        <dbReference type="EnsemblProtists" id="HpaP805563"/>
    </source>
</evidence>
<dbReference type="EnsemblProtists" id="HpaT805563">
    <property type="protein sequence ID" value="HpaP805563"/>
    <property type="gene ID" value="HpaG805563"/>
</dbReference>
<dbReference type="InParanoid" id="M4BGN8"/>
<reference evidence="2" key="1">
    <citation type="journal article" date="2010" name="Science">
        <title>Signatures of adaptation to obligate biotrophy in the Hyaloperonospora arabidopsidis genome.</title>
        <authorList>
            <person name="Baxter L."/>
            <person name="Tripathy S."/>
            <person name="Ishaque N."/>
            <person name="Boot N."/>
            <person name="Cabral A."/>
            <person name="Kemen E."/>
            <person name="Thines M."/>
            <person name="Ah-Fong A."/>
            <person name="Anderson R."/>
            <person name="Badejoko W."/>
            <person name="Bittner-Eddy P."/>
            <person name="Boore J.L."/>
            <person name="Chibucos M.C."/>
            <person name="Coates M."/>
            <person name="Dehal P."/>
            <person name="Delehaunty K."/>
            <person name="Dong S."/>
            <person name="Downton P."/>
            <person name="Dumas B."/>
            <person name="Fabro G."/>
            <person name="Fronick C."/>
            <person name="Fuerstenberg S.I."/>
            <person name="Fulton L."/>
            <person name="Gaulin E."/>
            <person name="Govers F."/>
            <person name="Hughes L."/>
            <person name="Humphray S."/>
            <person name="Jiang R.H."/>
            <person name="Judelson H."/>
            <person name="Kamoun S."/>
            <person name="Kyung K."/>
            <person name="Meijer H."/>
            <person name="Minx P."/>
            <person name="Morris P."/>
            <person name="Nelson J."/>
            <person name="Phuntumart V."/>
            <person name="Qutob D."/>
            <person name="Rehmany A."/>
            <person name="Rougon-Cardoso A."/>
            <person name="Ryden P."/>
            <person name="Torto-Alalibo T."/>
            <person name="Studholme D."/>
            <person name="Wang Y."/>
            <person name="Win J."/>
            <person name="Wood J."/>
            <person name="Clifton S.W."/>
            <person name="Rogers J."/>
            <person name="Van den Ackerveken G."/>
            <person name="Jones J.D."/>
            <person name="McDowell J.M."/>
            <person name="Beynon J."/>
            <person name="Tyler B.M."/>
        </authorList>
    </citation>
    <scope>NUCLEOTIDE SEQUENCE [LARGE SCALE GENOMIC DNA]</scope>
    <source>
        <strain evidence="2">Emoy2</strain>
    </source>
</reference>